<sequence length="144" mass="15846">MTRELCGSTAKSTIHALHDCPGAKRVWTKLVILSTISMMGTALKSAFLWGRNIPRRPFVLFGEPASFKISHTQFTKMFSPPNQAPGPRRGDVKRKIFKGLALAIGSMFVGFKQKRSQAEGFLSSNPNTPAVPSSGYNSDDPYDR</sequence>
<reference evidence="2 3" key="1">
    <citation type="submission" date="2024-01" db="EMBL/GenBank/DDBJ databases">
        <title>A telomere-to-telomere, gap-free genome of sweet tea (Lithocarpus litseifolius).</title>
        <authorList>
            <person name="Zhou J."/>
        </authorList>
    </citation>
    <scope>NUCLEOTIDE SEQUENCE [LARGE SCALE GENOMIC DNA]</scope>
    <source>
        <strain evidence="2">Zhou-2022a</strain>
        <tissue evidence="2">Leaf</tissue>
    </source>
</reference>
<comment type="caution">
    <text evidence="2">The sequence shown here is derived from an EMBL/GenBank/DDBJ whole genome shotgun (WGS) entry which is preliminary data.</text>
</comment>
<proteinExistence type="predicted"/>
<accession>A0AAW2CLT5</accession>
<keyword evidence="3" id="KW-1185">Reference proteome</keyword>
<dbReference type="EMBL" id="JAZDWU010000006">
    <property type="protein sequence ID" value="KAK9998463.1"/>
    <property type="molecule type" value="Genomic_DNA"/>
</dbReference>
<evidence type="ECO:0000256" key="1">
    <source>
        <dbReference type="SAM" id="MobiDB-lite"/>
    </source>
</evidence>
<name>A0AAW2CLT5_9ROSI</name>
<protein>
    <submittedName>
        <fullName evidence="2">Uncharacterized protein</fullName>
    </submittedName>
</protein>
<dbReference type="AlphaFoldDB" id="A0AAW2CLT5"/>
<feature type="region of interest" description="Disordered" evidence="1">
    <location>
        <begin position="119"/>
        <end position="144"/>
    </location>
</feature>
<feature type="compositionally biased region" description="Polar residues" evidence="1">
    <location>
        <begin position="122"/>
        <end position="137"/>
    </location>
</feature>
<evidence type="ECO:0000313" key="2">
    <source>
        <dbReference type="EMBL" id="KAK9998463.1"/>
    </source>
</evidence>
<dbReference type="Proteomes" id="UP001459277">
    <property type="component" value="Unassembled WGS sequence"/>
</dbReference>
<evidence type="ECO:0000313" key="3">
    <source>
        <dbReference type="Proteomes" id="UP001459277"/>
    </source>
</evidence>
<gene>
    <name evidence="2" type="ORF">SO802_018066</name>
</gene>
<organism evidence="2 3">
    <name type="scientific">Lithocarpus litseifolius</name>
    <dbReference type="NCBI Taxonomy" id="425828"/>
    <lineage>
        <taxon>Eukaryota</taxon>
        <taxon>Viridiplantae</taxon>
        <taxon>Streptophyta</taxon>
        <taxon>Embryophyta</taxon>
        <taxon>Tracheophyta</taxon>
        <taxon>Spermatophyta</taxon>
        <taxon>Magnoliopsida</taxon>
        <taxon>eudicotyledons</taxon>
        <taxon>Gunneridae</taxon>
        <taxon>Pentapetalae</taxon>
        <taxon>rosids</taxon>
        <taxon>fabids</taxon>
        <taxon>Fagales</taxon>
        <taxon>Fagaceae</taxon>
        <taxon>Lithocarpus</taxon>
    </lineage>
</organism>